<evidence type="ECO:0000313" key="6">
    <source>
        <dbReference type="Proteomes" id="UP000054363"/>
    </source>
</evidence>
<dbReference type="AlphaFoldDB" id="A0A094L843"/>
<keyword evidence="3" id="KW-1005">Bacterial flagellum biogenesis</keyword>
<gene>
    <name evidence="5" type="ORF">IDSA_07765</name>
</gene>
<dbReference type="Gene3D" id="1.20.58.300">
    <property type="entry name" value="FlgN-like"/>
    <property type="match status" value="1"/>
</dbReference>
<dbReference type="eggNOG" id="COG3418">
    <property type="taxonomic scope" value="Bacteria"/>
</dbReference>
<dbReference type="InterPro" id="IPR007809">
    <property type="entry name" value="FlgN-like"/>
</dbReference>
<dbReference type="InterPro" id="IPR036679">
    <property type="entry name" value="FlgN-like_sf"/>
</dbReference>
<accession>A0A094L843</accession>
<keyword evidence="4" id="KW-0175">Coiled coil</keyword>
<dbReference type="OrthoDB" id="6238586at2"/>
<sequence>MSLPRLLEQQCDRLSRLFDELEQEQRLLGDGAIDGERLQQIAQAKRQLHDELERAEQLRRDAQIKLGYSDDAAGARRAADQANCLPVWNQLIDLADRTARLNSLNGELIQHRLHHNQHMLNILRDAAGGGSLYGADGSQPRTPQRISSKA</sequence>
<evidence type="ECO:0000256" key="1">
    <source>
        <dbReference type="ARBA" id="ARBA00002397"/>
    </source>
</evidence>
<keyword evidence="6" id="KW-1185">Reference proteome</keyword>
<organism evidence="5 6">
    <name type="scientific">Pseudidiomarina salinarum</name>
    <dbReference type="NCBI Taxonomy" id="435908"/>
    <lineage>
        <taxon>Bacteria</taxon>
        <taxon>Pseudomonadati</taxon>
        <taxon>Pseudomonadota</taxon>
        <taxon>Gammaproteobacteria</taxon>
        <taxon>Alteromonadales</taxon>
        <taxon>Idiomarinaceae</taxon>
        <taxon>Pseudidiomarina</taxon>
    </lineage>
</organism>
<evidence type="ECO:0000256" key="2">
    <source>
        <dbReference type="ARBA" id="ARBA00007703"/>
    </source>
</evidence>
<dbReference type="Pfam" id="PF05130">
    <property type="entry name" value="FlgN"/>
    <property type="match status" value="1"/>
</dbReference>
<proteinExistence type="inferred from homology"/>
<dbReference type="GO" id="GO:0044780">
    <property type="term" value="P:bacterial-type flagellum assembly"/>
    <property type="evidence" value="ECO:0007669"/>
    <property type="project" value="InterPro"/>
</dbReference>
<dbReference type="RefSeq" id="WP_034775550.1">
    <property type="nucleotide sequence ID" value="NZ_JPER01000003.1"/>
</dbReference>
<name>A0A094L843_9GAMM</name>
<dbReference type="Proteomes" id="UP000054363">
    <property type="component" value="Unassembled WGS sequence"/>
</dbReference>
<comment type="similarity">
    <text evidence="2">Belongs to the FlgN family.</text>
</comment>
<evidence type="ECO:0000313" key="5">
    <source>
        <dbReference type="EMBL" id="KFZ30958.1"/>
    </source>
</evidence>
<evidence type="ECO:0000256" key="4">
    <source>
        <dbReference type="SAM" id="Coils"/>
    </source>
</evidence>
<reference evidence="5 6" key="1">
    <citation type="submission" date="2014-06" db="EMBL/GenBank/DDBJ databases">
        <title>The draft genome sequence of Idiomarina salinarum ISL-52.</title>
        <authorList>
            <person name="Du J."/>
            <person name="Shao Z."/>
        </authorList>
    </citation>
    <scope>NUCLEOTIDE SEQUENCE [LARGE SCALE GENOMIC DNA]</scope>
    <source>
        <strain evidence="5 6">ISL-52</strain>
    </source>
</reference>
<dbReference type="EMBL" id="JPER01000003">
    <property type="protein sequence ID" value="KFZ30958.1"/>
    <property type="molecule type" value="Genomic_DNA"/>
</dbReference>
<evidence type="ECO:0008006" key="7">
    <source>
        <dbReference type="Google" id="ProtNLM"/>
    </source>
</evidence>
<dbReference type="STRING" id="435908.IDSA_07765"/>
<comment type="function">
    <text evidence="1">Required for the efficient initiation of filament assembly.</text>
</comment>
<protein>
    <recommendedName>
        <fullName evidence="7">Flagellar biosynthesis protein FlgN</fullName>
    </recommendedName>
</protein>
<dbReference type="SUPFAM" id="SSF140566">
    <property type="entry name" value="FlgN-like"/>
    <property type="match status" value="1"/>
</dbReference>
<comment type="caution">
    <text evidence="5">The sequence shown here is derived from an EMBL/GenBank/DDBJ whole genome shotgun (WGS) entry which is preliminary data.</text>
</comment>
<evidence type="ECO:0000256" key="3">
    <source>
        <dbReference type="ARBA" id="ARBA00022795"/>
    </source>
</evidence>
<feature type="coiled-coil region" evidence="4">
    <location>
        <begin position="7"/>
        <end position="65"/>
    </location>
</feature>